<dbReference type="PANTHER" id="PTHR15605:SF2">
    <property type="entry name" value="KINESIN-ASSOCIATED PROTEIN 3"/>
    <property type="match status" value="1"/>
</dbReference>
<dbReference type="InterPro" id="IPR011989">
    <property type="entry name" value="ARM-like"/>
</dbReference>
<dbReference type="KEGG" id="alim:106537054"/>
<dbReference type="STRING" id="52670.A0A2I4DCA2"/>
<organism evidence="1 2">
    <name type="scientific">Austrofundulus limnaeus</name>
    <name type="common">Annual killifish</name>
    <dbReference type="NCBI Taxonomy" id="52670"/>
    <lineage>
        <taxon>Eukaryota</taxon>
        <taxon>Metazoa</taxon>
        <taxon>Chordata</taxon>
        <taxon>Craniata</taxon>
        <taxon>Vertebrata</taxon>
        <taxon>Euteleostomi</taxon>
        <taxon>Actinopterygii</taxon>
        <taxon>Neopterygii</taxon>
        <taxon>Teleostei</taxon>
        <taxon>Neoteleostei</taxon>
        <taxon>Acanthomorphata</taxon>
        <taxon>Ovalentaria</taxon>
        <taxon>Atherinomorphae</taxon>
        <taxon>Cyprinodontiformes</taxon>
        <taxon>Rivulidae</taxon>
        <taxon>Austrofundulus</taxon>
    </lineage>
</organism>
<keyword evidence="1" id="KW-1185">Reference proteome</keyword>
<evidence type="ECO:0000313" key="2">
    <source>
        <dbReference type="RefSeq" id="XP_013889873.1"/>
    </source>
</evidence>
<dbReference type="GO" id="GO:0005930">
    <property type="term" value="C:axoneme"/>
    <property type="evidence" value="ECO:0007669"/>
    <property type="project" value="TreeGrafter"/>
</dbReference>
<sequence>MRNRNLVQMLVKVLDREDQDLLLVVVSFLKKLSIFLENKNDMAEASAVQKLSLLRTTLCLLNLSFDTSLRRQMVQAGLLPKLSSLLADEAQRQLSMCVLFHISMDDSFRSMFAPTADEGMMDGEQKMDVELISLCINLAADRSNTQLFCEGNGLKMMM</sequence>
<name>A0A2I4DCA2_AUSLI</name>
<dbReference type="GeneID" id="106537054"/>
<dbReference type="Pfam" id="PF05804">
    <property type="entry name" value="KAP"/>
    <property type="match status" value="1"/>
</dbReference>
<dbReference type="Gene3D" id="1.25.10.10">
    <property type="entry name" value="Leucine-rich Repeat Variant"/>
    <property type="match status" value="1"/>
</dbReference>
<dbReference type="GO" id="GO:0019894">
    <property type="term" value="F:kinesin binding"/>
    <property type="evidence" value="ECO:0007669"/>
    <property type="project" value="InterPro"/>
</dbReference>
<feature type="non-terminal residue" evidence="2">
    <location>
        <position position="158"/>
    </location>
</feature>
<dbReference type="InterPro" id="IPR016024">
    <property type="entry name" value="ARM-type_fold"/>
</dbReference>
<reference evidence="2" key="1">
    <citation type="submission" date="2025-08" db="UniProtKB">
        <authorList>
            <consortium name="RefSeq"/>
        </authorList>
    </citation>
    <scope>IDENTIFICATION</scope>
</reference>
<protein>
    <submittedName>
        <fullName evidence="2">Kinesin-associated protein 3</fullName>
    </submittedName>
</protein>
<dbReference type="GO" id="GO:0016939">
    <property type="term" value="C:kinesin II complex"/>
    <property type="evidence" value="ECO:0007669"/>
    <property type="project" value="TreeGrafter"/>
</dbReference>
<dbReference type="AlphaFoldDB" id="A0A2I4DCA2"/>
<dbReference type="OrthoDB" id="10265679at2759"/>
<dbReference type="PANTHER" id="PTHR15605">
    <property type="entry name" value="KINESIN-ASSOCIATED PROTEINS"/>
    <property type="match status" value="1"/>
</dbReference>
<accession>A0A2I4DCA2</accession>
<dbReference type="GO" id="GO:0035869">
    <property type="term" value="C:ciliary transition zone"/>
    <property type="evidence" value="ECO:0007669"/>
    <property type="project" value="TreeGrafter"/>
</dbReference>
<dbReference type="GO" id="GO:0044782">
    <property type="term" value="P:cilium organization"/>
    <property type="evidence" value="ECO:0007669"/>
    <property type="project" value="TreeGrafter"/>
</dbReference>
<dbReference type="GO" id="GO:0007018">
    <property type="term" value="P:microtubule-based movement"/>
    <property type="evidence" value="ECO:0007669"/>
    <property type="project" value="TreeGrafter"/>
</dbReference>
<dbReference type="InParanoid" id="A0A2I4DCA2"/>
<dbReference type="SUPFAM" id="SSF48371">
    <property type="entry name" value="ARM repeat"/>
    <property type="match status" value="1"/>
</dbReference>
<gene>
    <name evidence="2" type="primary">LOC106537054</name>
</gene>
<dbReference type="RefSeq" id="XP_013889873.1">
    <property type="nucleotide sequence ID" value="XM_014034419.1"/>
</dbReference>
<dbReference type="InterPro" id="IPR008658">
    <property type="entry name" value="KAP3"/>
</dbReference>
<proteinExistence type="predicted"/>
<dbReference type="SMART" id="SM01297">
    <property type="entry name" value="KAP"/>
    <property type="match status" value="1"/>
</dbReference>
<evidence type="ECO:0000313" key="1">
    <source>
        <dbReference type="Proteomes" id="UP000192220"/>
    </source>
</evidence>
<dbReference type="Proteomes" id="UP000192220">
    <property type="component" value="Unplaced"/>
</dbReference>